<dbReference type="SUPFAM" id="SSF47413">
    <property type="entry name" value="lambda repressor-like DNA-binding domains"/>
    <property type="match status" value="1"/>
</dbReference>
<keyword evidence="4" id="KW-1185">Reference proteome</keyword>
<evidence type="ECO:0000313" key="4">
    <source>
        <dbReference type="Proteomes" id="UP001500456"/>
    </source>
</evidence>
<proteinExistence type="predicted"/>
<dbReference type="Pfam" id="PF19054">
    <property type="entry name" value="DUF5753"/>
    <property type="match status" value="1"/>
</dbReference>
<dbReference type="CDD" id="cd00093">
    <property type="entry name" value="HTH_XRE"/>
    <property type="match status" value="1"/>
</dbReference>
<sequence length="373" mass="41579">MIPDLPGRQQEIHPPEPGGLAHDRPRVPVRRLGDPLGDHFASYAFDPYGIEVHPGEAELVAGGRDPVGAVNCVRHGHTVASTALRSVATEVVHAGVYPSEVRAVSGQYNVNSQPPVAWRYSGNQMKRWRTKANVTREELAAASNYSPDTIKSMEQGVRMPTPRVLDVADELCRAEGMLSAAKEYLQRERFPARALDFMEREKEATSVWSYETALIPGLLQTKAYARALIENRLPPLDEETVDERVAARMERQVIFTRRPPVALHFVIYEAALRSPQVNAEQLHRLLEVPCLRNVILQVLPFERAISDALMGPMVLLETCDHERFAFTEGPFASELSSDLEVVSRVTQRLSMIRAQALSPAESARFIEGMVDQS</sequence>
<dbReference type="InterPro" id="IPR043917">
    <property type="entry name" value="DUF5753"/>
</dbReference>
<dbReference type="InterPro" id="IPR001387">
    <property type="entry name" value="Cro/C1-type_HTH"/>
</dbReference>
<comment type="caution">
    <text evidence="3">The sequence shown here is derived from an EMBL/GenBank/DDBJ whole genome shotgun (WGS) entry which is preliminary data.</text>
</comment>
<organism evidence="3 4">
    <name type="scientific">Streptomyces plumbiresistens</name>
    <dbReference type="NCBI Taxonomy" id="511811"/>
    <lineage>
        <taxon>Bacteria</taxon>
        <taxon>Bacillati</taxon>
        <taxon>Actinomycetota</taxon>
        <taxon>Actinomycetes</taxon>
        <taxon>Kitasatosporales</taxon>
        <taxon>Streptomycetaceae</taxon>
        <taxon>Streptomyces</taxon>
    </lineage>
</organism>
<dbReference type="Pfam" id="PF13560">
    <property type="entry name" value="HTH_31"/>
    <property type="match status" value="1"/>
</dbReference>
<dbReference type="EMBL" id="BAAAZX010000013">
    <property type="protein sequence ID" value="GAA4002992.1"/>
    <property type="molecule type" value="Genomic_DNA"/>
</dbReference>
<gene>
    <name evidence="3" type="ORF">GCM10022232_47440</name>
</gene>
<protein>
    <recommendedName>
        <fullName evidence="2">HTH cro/C1-type domain-containing protein</fullName>
    </recommendedName>
</protein>
<dbReference type="Gene3D" id="1.10.260.40">
    <property type="entry name" value="lambda repressor-like DNA-binding domains"/>
    <property type="match status" value="1"/>
</dbReference>
<evidence type="ECO:0000256" key="1">
    <source>
        <dbReference type="SAM" id="MobiDB-lite"/>
    </source>
</evidence>
<feature type="domain" description="HTH cro/C1-type" evidence="2">
    <location>
        <begin position="125"/>
        <end position="165"/>
    </location>
</feature>
<evidence type="ECO:0000313" key="3">
    <source>
        <dbReference type="EMBL" id="GAA4002992.1"/>
    </source>
</evidence>
<dbReference type="InterPro" id="IPR010982">
    <property type="entry name" value="Lambda_DNA-bd_dom_sf"/>
</dbReference>
<dbReference type="PROSITE" id="PS50943">
    <property type="entry name" value="HTH_CROC1"/>
    <property type="match status" value="1"/>
</dbReference>
<dbReference type="SMART" id="SM00530">
    <property type="entry name" value="HTH_XRE"/>
    <property type="match status" value="1"/>
</dbReference>
<dbReference type="Proteomes" id="UP001500456">
    <property type="component" value="Unassembled WGS sequence"/>
</dbReference>
<feature type="region of interest" description="Disordered" evidence="1">
    <location>
        <begin position="1"/>
        <end position="28"/>
    </location>
</feature>
<reference evidence="4" key="1">
    <citation type="journal article" date="2019" name="Int. J. Syst. Evol. Microbiol.">
        <title>The Global Catalogue of Microorganisms (GCM) 10K type strain sequencing project: providing services to taxonomists for standard genome sequencing and annotation.</title>
        <authorList>
            <consortium name="The Broad Institute Genomics Platform"/>
            <consortium name="The Broad Institute Genome Sequencing Center for Infectious Disease"/>
            <person name="Wu L."/>
            <person name="Ma J."/>
        </authorList>
    </citation>
    <scope>NUCLEOTIDE SEQUENCE [LARGE SCALE GENOMIC DNA]</scope>
    <source>
        <strain evidence="4">JCM 16924</strain>
    </source>
</reference>
<accession>A0ABP7RVS7</accession>
<name>A0ABP7RVS7_9ACTN</name>
<evidence type="ECO:0000259" key="2">
    <source>
        <dbReference type="PROSITE" id="PS50943"/>
    </source>
</evidence>